<dbReference type="InterPro" id="IPR018356">
    <property type="entry name" value="Tscrpt_reg_HTH_DeoR_CS"/>
</dbReference>
<dbReference type="InterPro" id="IPR001034">
    <property type="entry name" value="DeoR_HTH"/>
</dbReference>
<evidence type="ECO:0000259" key="4">
    <source>
        <dbReference type="PROSITE" id="PS51000"/>
    </source>
</evidence>
<dbReference type="InterPro" id="IPR050313">
    <property type="entry name" value="Carb_Metab_HTH_regulators"/>
</dbReference>
<accession>A0A5B0E328</accession>
<dbReference type="InterPro" id="IPR014036">
    <property type="entry name" value="DeoR-like_C"/>
</dbReference>
<evidence type="ECO:0000256" key="2">
    <source>
        <dbReference type="ARBA" id="ARBA00023125"/>
    </source>
</evidence>
<dbReference type="PROSITE" id="PS51000">
    <property type="entry name" value="HTH_DEOR_2"/>
    <property type="match status" value="1"/>
</dbReference>
<reference evidence="5 6" key="1">
    <citation type="submission" date="2019-08" db="EMBL/GenBank/DDBJ databases">
        <title>Aureimonas fodiniaquatilis sp. nov., isolated from a coal mine wastewater.</title>
        <authorList>
            <person name="Kim W."/>
        </authorList>
    </citation>
    <scope>NUCLEOTIDE SEQUENCE [LARGE SCALE GENOMIC DNA]</scope>
    <source>
        <strain evidence="5 6">CAU 1482</strain>
    </source>
</reference>
<name>A0A5B0E328_9HYPH</name>
<dbReference type="InterPro" id="IPR036390">
    <property type="entry name" value="WH_DNA-bd_sf"/>
</dbReference>
<feature type="domain" description="HTH deoR-type" evidence="4">
    <location>
        <begin position="3"/>
        <end position="58"/>
    </location>
</feature>
<dbReference type="PANTHER" id="PTHR30363">
    <property type="entry name" value="HTH-TYPE TRANSCRIPTIONAL REGULATOR SRLR-RELATED"/>
    <property type="match status" value="1"/>
</dbReference>
<dbReference type="OrthoDB" id="5685843at2"/>
<keyword evidence="6" id="KW-1185">Reference proteome</keyword>
<dbReference type="Pfam" id="PF00455">
    <property type="entry name" value="DeoRC"/>
    <property type="match status" value="1"/>
</dbReference>
<dbReference type="PRINTS" id="PR00037">
    <property type="entry name" value="HTHLACR"/>
</dbReference>
<dbReference type="SUPFAM" id="SSF46785">
    <property type="entry name" value="Winged helix' DNA-binding domain"/>
    <property type="match status" value="1"/>
</dbReference>
<keyword evidence="1" id="KW-0805">Transcription regulation</keyword>
<dbReference type="InterPro" id="IPR037171">
    <property type="entry name" value="NagB/RpiA_transferase-like"/>
</dbReference>
<evidence type="ECO:0000313" key="6">
    <source>
        <dbReference type="Proteomes" id="UP000324738"/>
    </source>
</evidence>
<dbReference type="RefSeq" id="WP_149298024.1">
    <property type="nucleotide sequence ID" value="NZ_VTWH01000001.1"/>
</dbReference>
<dbReference type="Pfam" id="PF08220">
    <property type="entry name" value="HTH_DeoR"/>
    <property type="match status" value="1"/>
</dbReference>
<dbReference type="EMBL" id="VTWH01000001">
    <property type="protein sequence ID" value="KAA0972371.1"/>
    <property type="molecule type" value="Genomic_DNA"/>
</dbReference>
<sequence length="264" mass="27731">MIPLERQSRIVDILAGRPAVGIAELTRVLKVSHMTVRRDLRQLERAGRVATVAGGARLTDSVLAREAPHIAKAEFCRKEKEAIGAAAASFVEHGAAIYLDAGTTVLALAQMLVGRDDLTVVTNDFAVLEFLSANSKCVLHHTGGMVDRENRSCVGEAAARAIQGFRFDTAFISSSSFGSDGLSVTDPGKTLVKQAANESAVRTVLLADSTKFGQRAPYAALGLDRLSIIVSDEGLSDDAKAALTAAGVEIVIAKGGQGERSKSA</sequence>
<dbReference type="PROSITE" id="PS00894">
    <property type="entry name" value="HTH_DEOR_1"/>
    <property type="match status" value="1"/>
</dbReference>
<keyword evidence="3" id="KW-0804">Transcription</keyword>
<dbReference type="PANTHER" id="PTHR30363:SF58">
    <property type="entry name" value="REGULATORY PROTEIN, DEOR FAMILY"/>
    <property type="match status" value="1"/>
</dbReference>
<proteinExistence type="predicted"/>
<dbReference type="SMART" id="SM01134">
    <property type="entry name" value="DeoRC"/>
    <property type="match status" value="1"/>
</dbReference>
<protein>
    <submittedName>
        <fullName evidence="5">DeoR/GlpR transcriptional regulator</fullName>
    </submittedName>
</protein>
<gene>
    <name evidence="5" type="ORF">FPY71_04560</name>
</gene>
<dbReference type="Gene3D" id="1.10.10.10">
    <property type="entry name" value="Winged helix-like DNA-binding domain superfamily/Winged helix DNA-binding domain"/>
    <property type="match status" value="1"/>
</dbReference>
<dbReference type="GO" id="GO:0003677">
    <property type="term" value="F:DNA binding"/>
    <property type="evidence" value="ECO:0007669"/>
    <property type="project" value="UniProtKB-KW"/>
</dbReference>
<dbReference type="SUPFAM" id="SSF100950">
    <property type="entry name" value="NagB/RpiA/CoA transferase-like"/>
    <property type="match status" value="1"/>
</dbReference>
<dbReference type="Proteomes" id="UP000324738">
    <property type="component" value="Unassembled WGS sequence"/>
</dbReference>
<dbReference type="InterPro" id="IPR036388">
    <property type="entry name" value="WH-like_DNA-bd_sf"/>
</dbReference>
<organism evidence="5 6">
    <name type="scientific">Aureimonas fodinaquatilis</name>
    <dbReference type="NCBI Taxonomy" id="2565783"/>
    <lineage>
        <taxon>Bacteria</taxon>
        <taxon>Pseudomonadati</taxon>
        <taxon>Pseudomonadota</taxon>
        <taxon>Alphaproteobacteria</taxon>
        <taxon>Hyphomicrobiales</taxon>
        <taxon>Aurantimonadaceae</taxon>
        <taxon>Aureimonas</taxon>
    </lineage>
</organism>
<evidence type="ECO:0000256" key="1">
    <source>
        <dbReference type="ARBA" id="ARBA00023015"/>
    </source>
</evidence>
<evidence type="ECO:0000313" key="5">
    <source>
        <dbReference type="EMBL" id="KAA0972371.1"/>
    </source>
</evidence>
<evidence type="ECO:0000256" key="3">
    <source>
        <dbReference type="ARBA" id="ARBA00023163"/>
    </source>
</evidence>
<comment type="caution">
    <text evidence="5">The sequence shown here is derived from an EMBL/GenBank/DDBJ whole genome shotgun (WGS) entry which is preliminary data.</text>
</comment>
<dbReference type="SMART" id="SM00420">
    <property type="entry name" value="HTH_DEOR"/>
    <property type="match status" value="1"/>
</dbReference>
<dbReference type="AlphaFoldDB" id="A0A5B0E328"/>
<dbReference type="GO" id="GO:0003700">
    <property type="term" value="F:DNA-binding transcription factor activity"/>
    <property type="evidence" value="ECO:0007669"/>
    <property type="project" value="InterPro"/>
</dbReference>
<keyword evidence="2" id="KW-0238">DNA-binding</keyword>